<evidence type="ECO:0000313" key="1">
    <source>
        <dbReference type="Proteomes" id="UP000887574"/>
    </source>
</evidence>
<reference evidence="2" key="1">
    <citation type="submission" date="2022-11" db="UniProtKB">
        <authorList>
            <consortium name="WormBaseParasite"/>
        </authorList>
    </citation>
    <scope>IDENTIFICATION</scope>
</reference>
<dbReference type="WBParaSite" id="jg1392">
    <property type="protein sequence ID" value="jg1392"/>
    <property type="gene ID" value="jg1392"/>
</dbReference>
<evidence type="ECO:0000313" key="2">
    <source>
        <dbReference type="WBParaSite" id="jg1392"/>
    </source>
</evidence>
<accession>A0A915CZK2</accession>
<name>A0A915CZK2_9BILA</name>
<proteinExistence type="predicted"/>
<sequence>MSVVFVILGFLFYCYYLLKTRGKTFTSVTSQMDPDQAKLCSPEKDGLLSSSVLPSAPLLTPVLSTRTKQKVVCSAQG</sequence>
<dbReference type="Proteomes" id="UP000887574">
    <property type="component" value="Unplaced"/>
</dbReference>
<keyword evidence="1" id="KW-1185">Reference proteome</keyword>
<protein>
    <submittedName>
        <fullName evidence="2">ATP synthase F0 subunit 8</fullName>
    </submittedName>
</protein>
<dbReference type="AlphaFoldDB" id="A0A915CZK2"/>
<organism evidence="1 2">
    <name type="scientific">Ditylenchus dipsaci</name>
    <dbReference type="NCBI Taxonomy" id="166011"/>
    <lineage>
        <taxon>Eukaryota</taxon>
        <taxon>Metazoa</taxon>
        <taxon>Ecdysozoa</taxon>
        <taxon>Nematoda</taxon>
        <taxon>Chromadorea</taxon>
        <taxon>Rhabditida</taxon>
        <taxon>Tylenchina</taxon>
        <taxon>Tylenchomorpha</taxon>
        <taxon>Sphaerularioidea</taxon>
        <taxon>Anguinidae</taxon>
        <taxon>Anguininae</taxon>
        <taxon>Ditylenchus</taxon>
    </lineage>
</organism>